<proteinExistence type="predicted"/>
<evidence type="ECO:0000313" key="16">
    <source>
        <dbReference type="WBParaSite" id="Pan_g9110.t1"/>
    </source>
</evidence>
<dbReference type="Gene3D" id="2.60.40.10">
    <property type="entry name" value="Immunoglobulins"/>
    <property type="match status" value="1"/>
</dbReference>
<dbReference type="SMART" id="SM00409">
    <property type="entry name" value="IG"/>
    <property type="match status" value="1"/>
</dbReference>
<dbReference type="InterPro" id="IPR036179">
    <property type="entry name" value="Ig-like_dom_sf"/>
</dbReference>
<feature type="disulfide bond" evidence="10">
    <location>
        <begin position="128"/>
        <end position="158"/>
    </location>
</feature>
<dbReference type="Pfam" id="PF13927">
    <property type="entry name" value="Ig_3"/>
    <property type="match status" value="1"/>
</dbReference>
<feature type="disulfide bond" evidence="10">
    <location>
        <begin position="124"/>
        <end position="153"/>
    </location>
</feature>
<dbReference type="PROSITE" id="PS50900">
    <property type="entry name" value="PLAC"/>
    <property type="match status" value="1"/>
</dbReference>
<feature type="domain" description="BPTI/Kunitz inhibitor" evidence="12">
    <location>
        <begin position="1908"/>
        <end position="1958"/>
    </location>
</feature>
<feature type="domain" description="BPTI/Kunitz inhibitor" evidence="12">
    <location>
        <begin position="1496"/>
        <end position="1546"/>
    </location>
</feature>
<organism evidence="15 16">
    <name type="scientific">Panagrellus redivivus</name>
    <name type="common">Microworm</name>
    <dbReference type="NCBI Taxonomy" id="6233"/>
    <lineage>
        <taxon>Eukaryota</taxon>
        <taxon>Metazoa</taxon>
        <taxon>Ecdysozoa</taxon>
        <taxon>Nematoda</taxon>
        <taxon>Chromadorea</taxon>
        <taxon>Rhabditida</taxon>
        <taxon>Tylenchina</taxon>
        <taxon>Panagrolaimomorpha</taxon>
        <taxon>Panagrolaimoidea</taxon>
        <taxon>Panagrolaimidae</taxon>
        <taxon>Panagrellus</taxon>
    </lineage>
</organism>
<dbReference type="FunFam" id="2.20.100.10:FF:000005">
    <property type="entry name" value="ADAM metallopeptidase with thrombospondin type 1 motif 9"/>
    <property type="match status" value="2"/>
</dbReference>
<dbReference type="SUPFAM" id="SSF57362">
    <property type="entry name" value="BPTI-like"/>
    <property type="match status" value="11"/>
</dbReference>
<dbReference type="CDD" id="cd00109">
    <property type="entry name" value="Kunitz-type"/>
    <property type="match status" value="9"/>
</dbReference>
<feature type="domain" description="Ig-like" evidence="13">
    <location>
        <begin position="2106"/>
        <end position="2201"/>
    </location>
</feature>
<dbReference type="CDD" id="cd22637">
    <property type="entry name" value="Kunitz_papilin_mig6-like"/>
    <property type="match status" value="1"/>
</dbReference>
<evidence type="ECO:0000256" key="2">
    <source>
        <dbReference type="ARBA" id="ARBA00022473"/>
    </source>
</evidence>
<dbReference type="InterPro" id="IPR007110">
    <property type="entry name" value="Ig-like_dom"/>
</dbReference>
<dbReference type="SUPFAM" id="SSF82895">
    <property type="entry name" value="TSP-1 type 1 repeat"/>
    <property type="match status" value="5"/>
</dbReference>
<dbReference type="Gene3D" id="2.60.120.830">
    <property type="match status" value="1"/>
</dbReference>
<evidence type="ECO:0000256" key="7">
    <source>
        <dbReference type="ARBA" id="ARBA00022869"/>
    </source>
</evidence>
<dbReference type="GO" id="GO:0016477">
    <property type="term" value="P:cell migration"/>
    <property type="evidence" value="ECO:0007669"/>
    <property type="project" value="UniProtKB-ARBA"/>
</dbReference>
<dbReference type="WBParaSite" id="Pan_g9110.t1">
    <property type="protein sequence ID" value="Pan_g9110.t1"/>
    <property type="gene ID" value="Pan_g9110"/>
</dbReference>
<keyword evidence="7" id="KW-0272">Extracellular matrix</keyword>
<dbReference type="Pfam" id="PF19030">
    <property type="entry name" value="TSP1_ADAMTS"/>
    <property type="match status" value="5"/>
</dbReference>
<keyword evidence="9 10" id="KW-1015">Disulfide bond</keyword>
<dbReference type="Pfam" id="PF19236">
    <property type="entry name" value="ADAMTS_CR_3"/>
    <property type="match status" value="1"/>
</dbReference>
<dbReference type="PRINTS" id="PR01857">
    <property type="entry name" value="ADAMTSFAMILY"/>
</dbReference>
<comment type="subcellular location">
    <subcellularLocation>
        <location evidence="1">Secreted</location>
        <location evidence="1">Extracellular space</location>
        <location evidence="1">Extracellular matrix</location>
        <location evidence="1">Basement membrane</location>
    </subcellularLocation>
</comment>
<keyword evidence="2" id="KW-0217">Developmental protein</keyword>
<dbReference type="Pfam" id="PF05986">
    <property type="entry name" value="ADAMTS_spacer1"/>
    <property type="match status" value="1"/>
</dbReference>
<evidence type="ECO:0000256" key="9">
    <source>
        <dbReference type="ARBA" id="ARBA00023157"/>
    </source>
</evidence>
<dbReference type="SMART" id="SM00209">
    <property type="entry name" value="TSP1"/>
    <property type="match status" value="7"/>
</dbReference>
<dbReference type="FunFam" id="2.60.120.830:FF:000001">
    <property type="entry name" value="A disintegrin and metalloproteinase with thrombospondin motifs 1"/>
    <property type="match status" value="1"/>
</dbReference>
<keyword evidence="15" id="KW-1185">Reference proteome</keyword>
<feature type="domain" description="BPTI/Kunitz inhibitor" evidence="12">
    <location>
        <begin position="1135"/>
        <end position="1187"/>
    </location>
</feature>
<feature type="domain" description="BPTI/Kunitz inhibitor" evidence="12">
    <location>
        <begin position="1625"/>
        <end position="1675"/>
    </location>
</feature>
<feature type="domain" description="PLAC" evidence="14">
    <location>
        <begin position="2207"/>
        <end position="2246"/>
    </location>
</feature>
<dbReference type="FunFam" id="4.10.410.10:FF:000020">
    <property type="entry name" value="Collagen, type VI, alpha 3"/>
    <property type="match status" value="4"/>
</dbReference>
<dbReference type="PROSITE" id="PS50092">
    <property type="entry name" value="TSP1"/>
    <property type="match status" value="5"/>
</dbReference>
<feature type="domain" description="BPTI/Kunitz inhibitor" evidence="12">
    <location>
        <begin position="1717"/>
        <end position="1767"/>
    </location>
</feature>
<reference evidence="16" key="2">
    <citation type="submission" date="2020-10" db="UniProtKB">
        <authorList>
            <consortium name="WormBaseParasite"/>
        </authorList>
    </citation>
    <scope>IDENTIFICATION</scope>
</reference>
<feature type="disulfide bond" evidence="10">
    <location>
        <begin position="139"/>
        <end position="143"/>
    </location>
</feature>
<dbReference type="InterPro" id="IPR002223">
    <property type="entry name" value="Kunitz_BPTI"/>
</dbReference>
<evidence type="ECO:0000256" key="3">
    <source>
        <dbReference type="ARBA" id="ARBA00022525"/>
    </source>
</evidence>
<dbReference type="GO" id="GO:0004867">
    <property type="term" value="F:serine-type endopeptidase inhibitor activity"/>
    <property type="evidence" value="ECO:0007669"/>
    <property type="project" value="UniProtKB-KW"/>
</dbReference>
<dbReference type="PROSITE" id="PS50279">
    <property type="entry name" value="BPTI_KUNITZ_2"/>
    <property type="match status" value="11"/>
</dbReference>
<dbReference type="Gene3D" id="4.10.410.10">
    <property type="entry name" value="Pancreatic trypsin inhibitor Kunitz domain"/>
    <property type="match status" value="11"/>
</dbReference>
<dbReference type="InterPro" id="IPR013273">
    <property type="entry name" value="ADAMTS/ADAMTS-like"/>
</dbReference>
<feature type="domain" description="BPTI/Kunitz inhibitor" evidence="12">
    <location>
        <begin position="2036"/>
        <end position="2085"/>
    </location>
</feature>
<evidence type="ECO:0000256" key="1">
    <source>
        <dbReference type="ARBA" id="ARBA00004302"/>
    </source>
</evidence>
<evidence type="ECO:0000259" key="12">
    <source>
        <dbReference type="PROSITE" id="PS50279"/>
    </source>
</evidence>
<evidence type="ECO:0000259" key="13">
    <source>
        <dbReference type="PROSITE" id="PS50835"/>
    </source>
</evidence>
<dbReference type="InterPro" id="IPR045371">
    <property type="entry name" value="ADAMTS_CR_3"/>
</dbReference>
<feature type="domain" description="BPTI/Kunitz inhibitor" evidence="12">
    <location>
        <begin position="1849"/>
        <end position="1899"/>
    </location>
</feature>
<keyword evidence="4" id="KW-0646">Protease inhibitor</keyword>
<dbReference type="GO" id="GO:0009653">
    <property type="term" value="P:anatomical structure morphogenesis"/>
    <property type="evidence" value="ECO:0007669"/>
    <property type="project" value="UniProtKB-ARBA"/>
</dbReference>
<dbReference type="SMART" id="SM00131">
    <property type="entry name" value="KU"/>
    <property type="match status" value="11"/>
</dbReference>
<dbReference type="FunFam" id="4.10.410.10:FF:000005">
    <property type="entry name" value="Pancreatic trypsin inhibitor"/>
    <property type="match status" value="1"/>
</dbReference>
<dbReference type="PRINTS" id="PR00759">
    <property type="entry name" value="BASICPTASE"/>
</dbReference>
<reference evidence="15" key="1">
    <citation type="journal article" date="2013" name="Genetics">
        <title>The draft genome and transcriptome of Panagrellus redivivus are shaped by the harsh demands of a free-living lifestyle.</title>
        <authorList>
            <person name="Srinivasan J."/>
            <person name="Dillman A.R."/>
            <person name="Macchietto M.G."/>
            <person name="Heikkinen L."/>
            <person name="Lakso M."/>
            <person name="Fracchia K.M."/>
            <person name="Antoshechkin I."/>
            <person name="Mortazavi A."/>
            <person name="Wong G."/>
            <person name="Sternberg P.W."/>
        </authorList>
    </citation>
    <scope>NUCLEOTIDE SEQUENCE [LARGE SCALE GENOMIC DNA]</scope>
    <source>
        <strain evidence="15">MT8872</strain>
    </source>
</reference>
<dbReference type="PROSITE" id="PS50835">
    <property type="entry name" value="IG_LIKE"/>
    <property type="match status" value="1"/>
</dbReference>
<evidence type="ECO:0000256" key="10">
    <source>
        <dbReference type="PIRSR" id="PIRSR613273-3"/>
    </source>
</evidence>
<dbReference type="InterPro" id="IPR003598">
    <property type="entry name" value="Ig_sub2"/>
</dbReference>
<dbReference type="InterPro" id="IPR036880">
    <property type="entry name" value="Kunitz_BPTI_sf"/>
</dbReference>
<dbReference type="SUPFAM" id="SSF48726">
    <property type="entry name" value="Immunoglobulin"/>
    <property type="match status" value="1"/>
</dbReference>
<dbReference type="Pfam" id="PF00014">
    <property type="entry name" value="Kunitz_BPTI"/>
    <property type="match status" value="11"/>
</dbReference>
<feature type="domain" description="BPTI/Kunitz inhibitor" evidence="12">
    <location>
        <begin position="1971"/>
        <end position="2021"/>
    </location>
</feature>
<keyword evidence="6" id="KW-0677">Repeat</keyword>
<dbReference type="InterPro" id="IPR000884">
    <property type="entry name" value="TSP1_rpt"/>
</dbReference>
<dbReference type="CDD" id="cd00096">
    <property type="entry name" value="Ig"/>
    <property type="match status" value="1"/>
</dbReference>
<feature type="compositionally biased region" description="Low complexity" evidence="11">
    <location>
        <begin position="1324"/>
        <end position="1377"/>
    </location>
</feature>
<dbReference type="PANTHER" id="PTHR10083:SF374">
    <property type="entry name" value="BPTI_KUNITZ INHIBITOR DOMAIN-CONTAINING PROTEIN"/>
    <property type="match status" value="1"/>
</dbReference>
<dbReference type="InterPro" id="IPR013783">
    <property type="entry name" value="Ig-like_fold"/>
</dbReference>
<dbReference type="Proteomes" id="UP000492821">
    <property type="component" value="Unassembled WGS sequence"/>
</dbReference>
<evidence type="ECO:0000313" key="15">
    <source>
        <dbReference type="Proteomes" id="UP000492821"/>
    </source>
</evidence>
<dbReference type="GO" id="GO:0005604">
    <property type="term" value="C:basement membrane"/>
    <property type="evidence" value="ECO:0007669"/>
    <property type="project" value="UniProtKB-SubCell"/>
</dbReference>
<feature type="domain" description="BPTI/Kunitz inhibitor" evidence="12">
    <location>
        <begin position="1196"/>
        <end position="1248"/>
    </location>
</feature>
<dbReference type="InterPro" id="IPR050098">
    <property type="entry name" value="TFPI/VKTCI-like"/>
</dbReference>
<dbReference type="Gene3D" id="2.20.100.10">
    <property type="entry name" value="Thrombospondin type-1 (TSP1) repeat"/>
    <property type="match status" value="6"/>
</dbReference>
<feature type="region of interest" description="Disordered" evidence="11">
    <location>
        <begin position="1324"/>
        <end position="1383"/>
    </location>
</feature>
<dbReference type="PANTHER" id="PTHR10083">
    <property type="entry name" value="KUNITZ-TYPE PROTEASE INHIBITOR-RELATED"/>
    <property type="match status" value="1"/>
</dbReference>
<dbReference type="GO" id="GO:0030198">
    <property type="term" value="P:extracellular matrix organization"/>
    <property type="evidence" value="ECO:0007669"/>
    <property type="project" value="InterPro"/>
</dbReference>
<evidence type="ECO:0000256" key="8">
    <source>
        <dbReference type="ARBA" id="ARBA00022900"/>
    </source>
</evidence>
<keyword evidence="3" id="KW-0964">Secreted</keyword>
<sequence length="2249" mass="244967">MAEASRGYRSRGIRFTCRGSSRADPLAPFRLFQTTMRHFGISLVLIALLAPSCCSAWSISQYFGSEDANVYLHPASPKEADPETIRVKRQAYQVHVGGDASVSVDKTGPAESGPWGAWTKDRECSRTCGGGVLIEKRQCSGQCTGPSVRYLSCNIEACEAGSKDFRAEQCAEHNDSPLDGNYHKWLPYVGKNKCELTCKPETANFYYKWADKVVDGTKCDQTSDDICVEGVCLPLGCDGKLGSSQKSDKCGVCGGDGSTCKTVEGIFDERDLTPGYHNIINLPVGATAVKIEELRPTSNSLALKNSSDAFFLNGNYQIEVLDKDVEVAGTRFQYSKQKDGATERITAKGPLEEEVIVALLFQRAGGSKDSAIKYEFSVPLEQDVPYLYKPGEWSSCSVTCGKGVQTRTPFCIDTATQGRVEDALCDEANSTKPEVEKPCETVDCEAEWFEGDWEECSQTCGDLGTQYRVVYCHKVYKDGRRMTVDDDNCTATRPEVQQSCNRFSCPEWSAGPWSACSEKCGDAKQYRSVTCRSEKAGEEGKLLPADSCNATLKVDTERGCNLGPCEGLNFVTSDWKLCEKCNDTEETRNVTCKDKTNRVYPLEKCLNDNTTEIPIDVRSCATVQPCNYEWHTSEWSKCSTECGHGHKTRRVNCAIAELGQIKVVDEALCQGEKPDTKTNCTNEEQCTGTYYTGPWSDCTEKCNGGTQKRIIVCLNYDKEPVPEWCDEAEKPSEEQECNVDPCPTCFDSDFGCCPDNSTFATGDWFEGCSNCSISDFGCCADNVTEATGPNGLGCPEYVEPVEGSGEDDVVLSLSAASPNATDAEDEPETCEVTNEASGDKVSVPCGLNATVDDLDAFLSNETEPENVTIHCSKTEFGCCPDWYTTAEGPAHAGCPEFIQGACNETQYGCCPDNVTLARGPNLEGCGEPSCAASLYGCCKDRKTIAFGTHYAGCERSSFPCELSPHGCCPDGETAALGKNGTGCGANCLVTKFGCCPDGSTVAKGANNEGCGCEFAQYGCCPDGKTAALGVGFQGCPSTCAQSTFGCCPDGKTTARGKNNDGCPCQYTRWGCCPDGETTSLGPNNDGCDNCHYAKYGCCHDGQTKALGPDQAGCPTTTVAPYIVDGTVAPAQILSCAQPQDQGSVCAPGYKLVWFYDPTQGRCSQFWYGGCGGNQNRYETKEKCETICINPPQNGRCYLPKIEGPQHCNNLVARYWYDHTIKQCAAFWWRGCQGNANNFESWEECQTSCNGVGPVPVPAARVAEPPTQEAATPAPQVYQVEPIRPVEVPQYNVPQQPQPAQVHPLIGHAAAGRVAQPQLVHPAQPIAQAQQHQGHAAAPQQQPQAQPHQGLAAAPQQPQAQPHQGLAAAPQQPQGQQHRGLAAAPRPVDPYAAQREAAARAAARTVITELQPSCRLTVDAGPCNDFTDAYYFDAFSNKCHRFIYSGCGGNANRYSTRDECEASCTVRRRALPPARGYAPRVPTRHNVSAGSKSREVCNLRKDNGHCGGSFDAYYYEVSTGTCSQFKYTGCGGNQNRFHSKEECENVCVRPLSVPQAGPAAPVASSDSPCDQPKDTGPCRSHTTKWYYKKEDGTCLRFYYGGCQGNENRFETEQECRQKCGDHIEACQLPAAPGPCSGQNDRFFFNKATHKCEAFKFGGCMGNNNNFRSIEECEQTCGAPSSDAAPTKLGFLHAPPTSDSHYNYAERKVANVSVIRSRCEYQAAYGDCRSRIPMHFFDQTSKKCVEFIYSGCGGNDNKFATFDECDETCGSKARHQLLQALTLPAHPDVYRDLKASKTTHNDEYIDAEGREEAAEYEAIEEAEASHPEIPAELLPQESYHPQTRSALPELCSLAEDRGTCFGQHLAWRFDIEARDCVSFMYTGCNHNANYFTSEEGCHRACGRDRNVAVCGLPKELGQCHQRVGRWFYDATSGECTLFFWSGCGGNGNRFHSKAECQHLCHAEAKAVDVRNVCHLERDPGPCLDAVTQWYFDTDVRECRMFTYGGCRGNANRFNSKEECHHSCQPKLEALEIAHVGRCKLPFESGPCDGNDIKWFFDADGVCRTFSWSGCGGNENRFDTQADCLSACHPTGKAESFPIPTHAAIAPIPTVAILLPKIRPLTAGPYLAGSTVTLVCTVANPQDAFDITWFANNAALNNQALPERFTLNPTFTELTITNITFADVGSYACSAGRLGALSPSYDISVKQLPSTQFCLDQGTLQTCILIQKNGLCSNARYGNYCCRTCKKAGYKF</sequence>
<name>A0A7E5A1J5_PANRE</name>
<dbReference type="InterPro" id="IPR003599">
    <property type="entry name" value="Ig_sub"/>
</dbReference>
<keyword evidence="5" id="KW-0732">Signal</keyword>
<evidence type="ECO:0000256" key="11">
    <source>
        <dbReference type="SAM" id="MobiDB-lite"/>
    </source>
</evidence>
<dbReference type="InterPro" id="IPR010294">
    <property type="entry name" value="ADAMTS_spacer1"/>
</dbReference>
<dbReference type="PROSITE" id="PS00280">
    <property type="entry name" value="BPTI_KUNITZ_1"/>
    <property type="match status" value="8"/>
</dbReference>
<dbReference type="SMART" id="SM00408">
    <property type="entry name" value="IGc2"/>
    <property type="match status" value="1"/>
</dbReference>
<dbReference type="Pfam" id="PF00090">
    <property type="entry name" value="TSP_1"/>
    <property type="match status" value="1"/>
</dbReference>
<dbReference type="InterPro" id="IPR036383">
    <property type="entry name" value="TSP1_rpt_sf"/>
</dbReference>
<evidence type="ECO:0000259" key="14">
    <source>
        <dbReference type="PROSITE" id="PS50900"/>
    </source>
</evidence>
<evidence type="ECO:0000256" key="6">
    <source>
        <dbReference type="ARBA" id="ARBA00022737"/>
    </source>
</evidence>
<feature type="domain" description="BPTI/Kunitz inhibitor" evidence="12">
    <location>
        <begin position="1568"/>
        <end position="1618"/>
    </location>
</feature>
<evidence type="ECO:0000256" key="4">
    <source>
        <dbReference type="ARBA" id="ARBA00022690"/>
    </source>
</evidence>
<evidence type="ECO:0000256" key="5">
    <source>
        <dbReference type="ARBA" id="ARBA00022729"/>
    </source>
</evidence>
<dbReference type="InterPro" id="IPR020901">
    <property type="entry name" value="Prtase_inh_Kunz-CS"/>
</dbReference>
<keyword evidence="7" id="KW-0084">Basement membrane</keyword>
<keyword evidence="8" id="KW-0722">Serine protease inhibitor</keyword>
<accession>A0A7E5A1J5</accession>
<protein>
    <submittedName>
        <fullName evidence="16">Papilin</fullName>
    </submittedName>
</protein>
<feature type="domain" description="BPTI/Kunitz inhibitor" evidence="12">
    <location>
        <begin position="1413"/>
        <end position="1463"/>
    </location>
</feature>
<dbReference type="InterPro" id="IPR010909">
    <property type="entry name" value="PLAC"/>
</dbReference>